<evidence type="ECO:0000256" key="1">
    <source>
        <dbReference type="ARBA" id="ARBA00009508"/>
    </source>
</evidence>
<evidence type="ECO:0000313" key="3">
    <source>
        <dbReference type="Proteomes" id="UP000694547"/>
    </source>
</evidence>
<reference evidence="2" key="2">
    <citation type="submission" date="2025-08" db="UniProtKB">
        <authorList>
            <consortium name="Ensembl"/>
        </authorList>
    </citation>
    <scope>IDENTIFICATION</scope>
</reference>
<organism evidence="2 3">
    <name type="scientific">Peromyscus maniculatus bairdii</name>
    <name type="common">Prairie deer mouse</name>
    <dbReference type="NCBI Taxonomy" id="230844"/>
    <lineage>
        <taxon>Eukaryota</taxon>
        <taxon>Metazoa</taxon>
        <taxon>Chordata</taxon>
        <taxon>Craniata</taxon>
        <taxon>Vertebrata</taxon>
        <taxon>Euteleostomi</taxon>
        <taxon>Mammalia</taxon>
        <taxon>Eutheria</taxon>
        <taxon>Euarchontoglires</taxon>
        <taxon>Glires</taxon>
        <taxon>Rodentia</taxon>
        <taxon>Myomorpha</taxon>
        <taxon>Muroidea</taxon>
        <taxon>Cricetidae</taxon>
        <taxon>Neotominae</taxon>
        <taxon>Peromyscus</taxon>
    </lineage>
</organism>
<dbReference type="InterPro" id="IPR040330">
    <property type="entry name" value="LYRM1"/>
</dbReference>
<evidence type="ECO:0000313" key="2">
    <source>
        <dbReference type="Ensembl" id="ENSPEMP00000033063.1"/>
    </source>
</evidence>
<proteinExistence type="inferred from homology"/>
<keyword evidence="3" id="KW-1185">Reference proteome</keyword>
<reference evidence="2 3" key="1">
    <citation type="submission" date="2018-10" db="EMBL/GenBank/DDBJ databases">
        <title>Improved assembly of the deer mouse Peromyscus maniculatus genome.</title>
        <authorList>
            <person name="Lassance J.-M."/>
            <person name="Hoekstra H.E."/>
        </authorList>
    </citation>
    <scope>NUCLEOTIDE SEQUENCE [LARGE SCALE GENOMIC DNA]</scope>
</reference>
<dbReference type="PANTHER" id="PTHR14273:SF0">
    <property type="entry name" value="LYR MOTIF-CONTAINING PROTEIN 1"/>
    <property type="match status" value="1"/>
</dbReference>
<accession>A0A8C8UQM6</accession>
<name>A0A8C8UQM6_PERMB</name>
<evidence type="ECO:0008006" key="4">
    <source>
        <dbReference type="Google" id="ProtNLM"/>
    </source>
</evidence>
<dbReference type="InterPro" id="IPR045294">
    <property type="entry name" value="Complex1_LYR_LYRM1"/>
</dbReference>
<dbReference type="AlphaFoldDB" id="A0A8C8UQM6"/>
<protein>
    <recommendedName>
        <fullName evidence="4">LYR motif-containing protein 1</fullName>
    </recommendedName>
</protein>
<comment type="similarity">
    <text evidence="1">Belongs to the complex I LYR family.</text>
</comment>
<dbReference type="Proteomes" id="UP000694547">
    <property type="component" value="Chromosome 17"/>
</dbReference>
<reference evidence="2" key="3">
    <citation type="submission" date="2025-09" db="UniProtKB">
        <authorList>
            <consortium name="Ensembl"/>
        </authorList>
    </citation>
    <scope>IDENTIFICATION</scope>
</reference>
<dbReference type="PANTHER" id="PTHR14273">
    <property type="entry name" value="LYR MOTIF-CONTAINING PROTEIN 1"/>
    <property type="match status" value="1"/>
</dbReference>
<dbReference type="GeneTree" id="ENSGT00390000006695"/>
<dbReference type="Ensembl" id="ENSPEMT00000042503.1">
    <property type="protein sequence ID" value="ENSPEMP00000033063.1"/>
    <property type="gene ID" value="ENSPEMG00000025926.1"/>
</dbReference>
<dbReference type="GO" id="GO:0005739">
    <property type="term" value="C:mitochondrion"/>
    <property type="evidence" value="ECO:0007669"/>
    <property type="project" value="TreeGrafter"/>
</dbReference>
<dbReference type="CDD" id="cd20261">
    <property type="entry name" value="Complex1_LYR_LYRM1"/>
    <property type="match status" value="1"/>
</dbReference>
<sequence length="128" mass="14645">MTAQTSNPKVLGFYRSIFRLAPKWRAASGQVEDTIKAKQYVLNEARTLFQKNKNLSAPDLIKQCMDEYTAMLLIPEPSLQPQYQILYPRSVHLSPMALTPPGGRRLQTQEKLRKLSKPVYLQSHDEVS</sequence>